<gene>
    <name evidence="2" type="ORF">ACFPRC_12840</name>
</gene>
<name>A0ABV9WR54_9ACTN</name>
<dbReference type="EMBL" id="JBHSJO010000001">
    <property type="protein sequence ID" value="MFC5015765.1"/>
    <property type="molecule type" value="Genomic_DNA"/>
</dbReference>
<feature type="signal peptide" evidence="1">
    <location>
        <begin position="1"/>
        <end position="28"/>
    </location>
</feature>
<evidence type="ECO:0000313" key="2">
    <source>
        <dbReference type="EMBL" id="MFC5015765.1"/>
    </source>
</evidence>
<dbReference type="RefSeq" id="WP_271320119.1">
    <property type="nucleotide sequence ID" value="NZ_BAAATN010000004.1"/>
</dbReference>
<evidence type="ECO:0008006" key="4">
    <source>
        <dbReference type="Google" id="ProtNLM"/>
    </source>
</evidence>
<reference evidence="3" key="1">
    <citation type="journal article" date="2019" name="Int. J. Syst. Evol. Microbiol.">
        <title>The Global Catalogue of Microorganisms (GCM) 10K type strain sequencing project: providing services to taxonomists for standard genome sequencing and annotation.</title>
        <authorList>
            <consortium name="The Broad Institute Genomics Platform"/>
            <consortium name="The Broad Institute Genome Sequencing Center for Infectious Disease"/>
            <person name="Wu L."/>
            <person name="Ma J."/>
        </authorList>
    </citation>
    <scope>NUCLEOTIDE SEQUENCE [LARGE SCALE GENOMIC DNA]</scope>
    <source>
        <strain evidence="3">CGMCC 4.1542</strain>
    </source>
</reference>
<sequence>MKRRTRRHGPSTRGQLSVLTALTALALAACTDAPHGTDTRAVAGADAAPAPDTAACADGDCEITVTEPVTVRFQGPAGPATLSVTDVGPNEVAYTVESGNGRTKGSASGPGQGCTTVLRENGSGNSCGGLSGTRPGARPDAVVIRVAAGTDGTARLHIVSP</sequence>
<keyword evidence="3" id="KW-1185">Reference proteome</keyword>
<feature type="chain" id="PRO_5047225275" description="Lipoprotein" evidence="1">
    <location>
        <begin position="29"/>
        <end position="161"/>
    </location>
</feature>
<organism evidence="2 3">
    <name type="scientific">Streptomyces lienomycini</name>
    <dbReference type="NCBI Taxonomy" id="284035"/>
    <lineage>
        <taxon>Bacteria</taxon>
        <taxon>Bacillati</taxon>
        <taxon>Actinomycetota</taxon>
        <taxon>Actinomycetes</taxon>
        <taxon>Kitasatosporales</taxon>
        <taxon>Streptomycetaceae</taxon>
        <taxon>Streptomyces</taxon>
    </lineage>
</organism>
<evidence type="ECO:0000256" key="1">
    <source>
        <dbReference type="SAM" id="SignalP"/>
    </source>
</evidence>
<comment type="caution">
    <text evidence="2">The sequence shown here is derived from an EMBL/GenBank/DDBJ whole genome shotgun (WGS) entry which is preliminary data.</text>
</comment>
<evidence type="ECO:0000313" key="3">
    <source>
        <dbReference type="Proteomes" id="UP001595855"/>
    </source>
</evidence>
<proteinExistence type="predicted"/>
<accession>A0ABV9WR54</accession>
<dbReference type="PROSITE" id="PS51257">
    <property type="entry name" value="PROKAR_LIPOPROTEIN"/>
    <property type="match status" value="1"/>
</dbReference>
<protein>
    <recommendedName>
        <fullName evidence="4">Lipoprotein</fullName>
    </recommendedName>
</protein>
<dbReference type="Proteomes" id="UP001595855">
    <property type="component" value="Unassembled WGS sequence"/>
</dbReference>
<keyword evidence="1" id="KW-0732">Signal</keyword>